<dbReference type="InterPro" id="IPR030190">
    <property type="entry name" value="MacA_alpha-hairpin_sf"/>
</dbReference>
<dbReference type="Gene3D" id="2.40.420.20">
    <property type="match status" value="1"/>
</dbReference>
<dbReference type="GO" id="GO:0015562">
    <property type="term" value="F:efflux transmembrane transporter activity"/>
    <property type="evidence" value="ECO:0007669"/>
    <property type="project" value="TreeGrafter"/>
</dbReference>
<dbReference type="Pfam" id="PF25954">
    <property type="entry name" value="Beta-barrel_RND_2"/>
    <property type="match status" value="1"/>
</dbReference>
<comment type="similarity">
    <text evidence="2">Belongs to the membrane fusion protein (MFP) (TC 8.A.1) family.</text>
</comment>
<dbReference type="InterPro" id="IPR006143">
    <property type="entry name" value="RND_pump_MFP"/>
</dbReference>
<dbReference type="EMBL" id="CP022355">
    <property type="protein sequence ID" value="ASK78088.1"/>
    <property type="molecule type" value="Genomic_DNA"/>
</dbReference>
<dbReference type="GO" id="GO:1990281">
    <property type="term" value="C:efflux pump complex"/>
    <property type="evidence" value="ECO:0007669"/>
    <property type="project" value="TreeGrafter"/>
</dbReference>
<dbReference type="InterPro" id="IPR058792">
    <property type="entry name" value="Beta-barrel_RND_2"/>
</dbReference>
<reference evidence="9 10" key="1">
    <citation type="journal article" date="2016" name="Int. J. Syst. Evol. Microbiol.">
        <title>Paraphotobacterium marinum gen. nov., sp. nov., a member of the family Vibrionaceae, isolated from surface seawater.</title>
        <authorList>
            <person name="Huang Z."/>
            <person name="Dong C."/>
            <person name="Shao Z."/>
        </authorList>
    </citation>
    <scope>NUCLEOTIDE SEQUENCE [LARGE SCALE GENOMIC DNA]</scope>
    <source>
        <strain evidence="9 10">NSCS20N07D</strain>
    </source>
</reference>
<dbReference type="SUPFAM" id="SSF111369">
    <property type="entry name" value="HlyD-like secretion proteins"/>
    <property type="match status" value="1"/>
</dbReference>
<keyword evidence="5" id="KW-0472">Membrane</keyword>
<dbReference type="GO" id="GO:1990961">
    <property type="term" value="P:xenobiotic detoxification by transmembrane export across the plasma membrane"/>
    <property type="evidence" value="ECO:0007669"/>
    <property type="project" value="InterPro"/>
</dbReference>
<keyword evidence="4" id="KW-0175">Coiled coil</keyword>
<dbReference type="RefSeq" id="WP_089072997.1">
    <property type="nucleotide sequence ID" value="NZ_CBCSAM010000009.1"/>
</dbReference>
<evidence type="ECO:0000259" key="6">
    <source>
        <dbReference type="Pfam" id="PF25917"/>
    </source>
</evidence>
<evidence type="ECO:0000256" key="4">
    <source>
        <dbReference type="ARBA" id="ARBA00023054"/>
    </source>
</evidence>
<dbReference type="Gene3D" id="2.40.50.100">
    <property type="match status" value="1"/>
</dbReference>
<evidence type="ECO:0000259" key="7">
    <source>
        <dbReference type="Pfam" id="PF25954"/>
    </source>
</evidence>
<gene>
    <name evidence="9" type="ORF">CF386_03020</name>
</gene>
<evidence type="ECO:0000256" key="1">
    <source>
        <dbReference type="ARBA" id="ARBA00004196"/>
    </source>
</evidence>
<dbReference type="Proteomes" id="UP000242175">
    <property type="component" value="Chromosome large"/>
</dbReference>
<dbReference type="Gene3D" id="6.10.140.1990">
    <property type="match status" value="1"/>
</dbReference>
<name>A0A220VCF1_9GAMM</name>
<keyword evidence="3" id="KW-0813">Transport</keyword>
<dbReference type="FunFam" id="2.40.30.170:FF:000010">
    <property type="entry name" value="Efflux RND transporter periplasmic adaptor subunit"/>
    <property type="match status" value="1"/>
</dbReference>
<keyword evidence="5" id="KW-1133">Transmembrane helix</keyword>
<evidence type="ECO:0000313" key="10">
    <source>
        <dbReference type="Proteomes" id="UP000242175"/>
    </source>
</evidence>
<dbReference type="GO" id="GO:1990195">
    <property type="term" value="C:macrolide transmembrane transporter complex"/>
    <property type="evidence" value="ECO:0007669"/>
    <property type="project" value="InterPro"/>
</dbReference>
<evidence type="ECO:0000259" key="8">
    <source>
        <dbReference type="Pfam" id="PF25967"/>
    </source>
</evidence>
<dbReference type="GO" id="GO:0030313">
    <property type="term" value="C:cell envelope"/>
    <property type="evidence" value="ECO:0007669"/>
    <property type="project" value="UniProtKB-SubCell"/>
</dbReference>
<dbReference type="InterPro" id="IPR058627">
    <property type="entry name" value="MdtA-like_C"/>
</dbReference>
<dbReference type="NCBIfam" id="TIGR01730">
    <property type="entry name" value="RND_mfp"/>
    <property type="match status" value="1"/>
</dbReference>
<sequence>MKKSLKWIVMLSIVFFFLIAVILFNFILNKVIIPNKIASMPEPSYPVTEYKAKYSSWNPSIKAIGFIRPNQSVQLTTETAGKITSIRFKSGQLVKKGDILVTLDSSSQQAELDSYTAKLPFQKAEYERYLKLLQTNSVSQASFEQKKSDYFSALADINGVKADINKLTIKAPFDGIVGLNNVALGQYISSGTDIAPLDDINLMELRVTIPQTEMKNVFVGQEVKIKVGAYPDKFFEGKIEAIAPGIQNSTGLVEVQVSIPNPDKKLKNNMYATANIMLPKKNNIIMVPKTAISYNLYGNFVYVVKEDKNKEKRVSQIFVNILSDDGDQVVIDSGIKENDMIVTSGQVSLNNGSKVYEAKKSLSPKTPSSLPDL</sequence>
<dbReference type="PANTHER" id="PTHR30469:SF11">
    <property type="entry name" value="BLL4320 PROTEIN"/>
    <property type="match status" value="1"/>
</dbReference>
<comment type="subcellular location">
    <subcellularLocation>
        <location evidence="1">Cell envelope</location>
    </subcellularLocation>
</comment>
<dbReference type="OrthoDB" id="9806939at2"/>
<feature type="domain" description="CusB-like beta-barrel" evidence="7">
    <location>
        <begin position="206"/>
        <end position="277"/>
    </location>
</feature>
<dbReference type="GO" id="GO:0019898">
    <property type="term" value="C:extrinsic component of membrane"/>
    <property type="evidence" value="ECO:0007669"/>
    <property type="project" value="InterPro"/>
</dbReference>
<feature type="domain" description="Multidrug resistance protein MdtA-like barrel-sandwich hybrid" evidence="6">
    <location>
        <begin position="73"/>
        <end position="192"/>
    </location>
</feature>
<evidence type="ECO:0000313" key="9">
    <source>
        <dbReference type="EMBL" id="ASK78088.1"/>
    </source>
</evidence>
<evidence type="ECO:0000256" key="2">
    <source>
        <dbReference type="ARBA" id="ARBA00009477"/>
    </source>
</evidence>
<feature type="transmembrane region" description="Helical" evidence="5">
    <location>
        <begin position="7"/>
        <end position="28"/>
    </location>
</feature>
<dbReference type="Gene3D" id="2.40.30.170">
    <property type="match status" value="1"/>
</dbReference>
<accession>A0A220VCF1</accession>
<keyword evidence="10" id="KW-1185">Reference proteome</keyword>
<organism evidence="9 10">
    <name type="scientific">Paraphotobacterium marinum</name>
    <dbReference type="NCBI Taxonomy" id="1755811"/>
    <lineage>
        <taxon>Bacteria</taxon>
        <taxon>Pseudomonadati</taxon>
        <taxon>Pseudomonadota</taxon>
        <taxon>Gammaproteobacteria</taxon>
        <taxon>Vibrionales</taxon>
        <taxon>Vibrionaceae</taxon>
        <taxon>Paraphotobacterium</taxon>
    </lineage>
</organism>
<dbReference type="Pfam" id="PF25967">
    <property type="entry name" value="RND-MFP_C"/>
    <property type="match status" value="1"/>
</dbReference>
<dbReference type="Pfam" id="PF25917">
    <property type="entry name" value="BSH_RND"/>
    <property type="match status" value="1"/>
</dbReference>
<dbReference type="InterPro" id="IPR058625">
    <property type="entry name" value="MdtA-like_BSH"/>
</dbReference>
<evidence type="ECO:0000256" key="5">
    <source>
        <dbReference type="SAM" id="Phobius"/>
    </source>
</evidence>
<dbReference type="AlphaFoldDB" id="A0A220VCF1"/>
<keyword evidence="5" id="KW-0812">Transmembrane</keyword>
<evidence type="ECO:0000256" key="3">
    <source>
        <dbReference type="ARBA" id="ARBA00022448"/>
    </source>
</evidence>
<dbReference type="PANTHER" id="PTHR30469">
    <property type="entry name" value="MULTIDRUG RESISTANCE PROTEIN MDTA"/>
    <property type="match status" value="1"/>
</dbReference>
<dbReference type="KEGG" id="pmai:CF386_03020"/>
<proteinExistence type="inferred from homology"/>
<feature type="domain" description="Multidrug resistance protein MdtA-like C-terminal permuted SH3" evidence="8">
    <location>
        <begin position="283"/>
        <end position="345"/>
    </location>
</feature>
<protein>
    <submittedName>
        <fullName evidence="9">Efflux transporter periplasmic adaptor subunit</fullName>
    </submittedName>
</protein>